<dbReference type="InterPro" id="IPR002328">
    <property type="entry name" value="ADH_Zn_CS"/>
</dbReference>
<dbReference type="InterPro" id="IPR036291">
    <property type="entry name" value="NAD(P)-bd_dom_sf"/>
</dbReference>
<dbReference type="GO" id="GO:0016491">
    <property type="term" value="F:oxidoreductase activity"/>
    <property type="evidence" value="ECO:0007669"/>
    <property type="project" value="UniProtKB-KW"/>
</dbReference>
<gene>
    <name evidence="7" type="ORF">KFL_000480390</name>
</gene>
<sequence>MSGTDRGEVGDVPKVTIKYKENPNKPMHAVEWHGKKNIKVNSKRPSPEITDPVSGQGGNRGACEGGAGAGEGGGLRAGHEFMGIVEEVGPEVKNIKKGDKVVACFDVACGKCWYCKRECYSLCDATNDSKEEKELYGYRTGGFYGYSKVTGQWPGGQAQYARVPIADVNLLKIPSDAPDEKYVFLSDILPTAWNGLEMGEAAEGECVAIWGAGPVGQLCAMLANKVRKCGKVIVIDQEQYRLDHLKKHCPEVECVNRKGKDSKAIYEKLLEIWPRGPDVGVEMVGNHYVSSSLLQKVEQVVGAQQDPSEVLDEMIYCVRKGGRISIVGVYVGFTNHYNIGAFMEKFMTMRGGQTPCQKFWPKLKGLIDEGKIDPTFIITHKPPLEEAPHAYKIFDEKKDGCVKVVMKPWAKQET</sequence>
<feature type="compositionally biased region" description="Gly residues" evidence="5">
    <location>
        <begin position="55"/>
        <end position="69"/>
    </location>
</feature>
<dbReference type="OMA" id="TIGTGQC"/>
<dbReference type="AlphaFoldDB" id="A0A1Y1HWH7"/>
<dbReference type="Proteomes" id="UP000054558">
    <property type="component" value="Unassembled WGS sequence"/>
</dbReference>
<dbReference type="InterPro" id="IPR013154">
    <property type="entry name" value="ADH-like_N"/>
</dbReference>
<feature type="region of interest" description="Disordered" evidence="5">
    <location>
        <begin position="40"/>
        <end position="69"/>
    </location>
</feature>
<comment type="cofactor">
    <cofactor evidence="1">
        <name>Zn(2+)</name>
        <dbReference type="ChEBI" id="CHEBI:29105"/>
    </cofactor>
</comment>
<evidence type="ECO:0000256" key="5">
    <source>
        <dbReference type="SAM" id="MobiDB-lite"/>
    </source>
</evidence>
<evidence type="ECO:0000256" key="4">
    <source>
        <dbReference type="ARBA" id="ARBA00023002"/>
    </source>
</evidence>
<keyword evidence="8" id="KW-1185">Reference proteome</keyword>
<dbReference type="PANTHER" id="PTHR42813">
    <property type="entry name" value="ZINC-TYPE ALCOHOL DEHYDROGENASE-LIKE"/>
    <property type="match status" value="1"/>
</dbReference>
<accession>A0A1Y1HWH7</accession>
<dbReference type="PANTHER" id="PTHR42813:SF1">
    <property type="entry name" value="DEHYDROGENASE, PUTATIVE (AFU_ORTHOLOGUE AFUA_5G03930)-RELATED"/>
    <property type="match status" value="1"/>
</dbReference>
<keyword evidence="2" id="KW-0479">Metal-binding</keyword>
<dbReference type="InterPro" id="IPR011032">
    <property type="entry name" value="GroES-like_sf"/>
</dbReference>
<organism evidence="7 8">
    <name type="scientific">Klebsormidium nitens</name>
    <name type="common">Green alga</name>
    <name type="synonym">Ulothrix nitens</name>
    <dbReference type="NCBI Taxonomy" id="105231"/>
    <lineage>
        <taxon>Eukaryota</taxon>
        <taxon>Viridiplantae</taxon>
        <taxon>Streptophyta</taxon>
        <taxon>Klebsormidiophyceae</taxon>
        <taxon>Klebsormidiales</taxon>
        <taxon>Klebsormidiaceae</taxon>
        <taxon>Klebsormidium</taxon>
    </lineage>
</organism>
<evidence type="ECO:0000256" key="1">
    <source>
        <dbReference type="ARBA" id="ARBA00001947"/>
    </source>
</evidence>
<dbReference type="OrthoDB" id="3941538at2759"/>
<dbReference type="SUPFAM" id="SSF50129">
    <property type="entry name" value="GroES-like"/>
    <property type="match status" value="1"/>
</dbReference>
<dbReference type="Gene3D" id="3.90.180.10">
    <property type="entry name" value="Medium-chain alcohol dehydrogenases, catalytic domain"/>
    <property type="match status" value="1"/>
</dbReference>
<evidence type="ECO:0000313" key="8">
    <source>
        <dbReference type="Proteomes" id="UP000054558"/>
    </source>
</evidence>
<dbReference type="SUPFAM" id="SSF51735">
    <property type="entry name" value="NAD(P)-binding Rossmann-fold domains"/>
    <property type="match status" value="1"/>
</dbReference>
<dbReference type="PROSITE" id="PS00059">
    <property type="entry name" value="ADH_ZINC"/>
    <property type="match status" value="1"/>
</dbReference>
<name>A0A1Y1HWH7_KLENI</name>
<proteinExistence type="predicted"/>
<reference evidence="7 8" key="1">
    <citation type="journal article" date="2014" name="Nat. Commun.">
        <title>Klebsormidium flaccidum genome reveals primary factors for plant terrestrial adaptation.</title>
        <authorList>
            <person name="Hori K."/>
            <person name="Maruyama F."/>
            <person name="Fujisawa T."/>
            <person name="Togashi T."/>
            <person name="Yamamoto N."/>
            <person name="Seo M."/>
            <person name="Sato S."/>
            <person name="Yamada T."/>
            <person name="Mori H."/>
            <person name="Tajima N."/>
            <person name="Moriyama T."/>
            <person name="Ikeuchi M."/>
            <person name="Watanabe M."/>
            <person name="Wada H."/>
            <person name="Kobayashi K."/>
            <person name="Saito M."/>
            <person name="Masuda T."/>
            <person name="Sasaki-Sekimoto Y."/>
            <person name="Mashiguchi K."/>
            <person name="Awai K."/>
            <person name="Shimojima M."/>
            <person name="Masuda S."/>
            <person name="Iwai M."/>
            <person name="Nobusawa T."/>
            <person name="Narise T."/>
            <person name="Kondo S."/>
            <person name="Saito H."/>
            <person name="Sato R."/>
            <person name="Murakawa M."/>
            <person name="Ihara Y."/>
            <person name="Oshima-Yamada Y."/>
            <person name="Ohtaka K."/>
            <person name="Satoh M."/>
            <person name="Sonobe K."/>
            <person name="Ishii M."/>
            <person name="Ohtani R."/>
            <person name="Kanamori-Sato M."/>
            <person name="Honoki R."/>
            <person name="Miyazaki D."/>
            <person name="Mochizuki H."/>
            <person name="Umetsu J."/>
            <person name="Higashi K."/>
            <person name="Shibata D."/>
            <person name="Kamiya Y."/>
            <person name="Sato N."/>
            <person name="Nakamura Y."/>
            <person name="Tabata S."/>
            <person name="Ida S."/>
            <person name="Kurokawa K."/>
            <person name="Ohta H."/>
        </authorList>
    </citation>
    <scope>NUCLEOTIDE SEQUENCE [LARGE SCALE GENOMIC DNA]</scope>
    <source>
        <strain evidence="7 8">NIES-2285</strain>
    </source>
</reference>
<evidence type="ECO:0000256" key="3">
    <source>
        <dbReference type="ARBA" id="ARBA00022833"/>
    </source>
</evidence>
<evidence type="ECO:0000256" key="2">
    <source>
        <dbReference type="ARBA" id="ARBA00022723"/>
    </source>
</evidence>
<dbReference type="Pfam" id="PF08240">
    <property type="entry name" value="ADH_N"/>
    <property type="match status" value="1"/>
</dbReference>
<protein>
    <submittedName>
        <fullName evidence="7">Sorbitol dehydrogenase</fullName>
    </submittedName>
</protein>
<feature type="domain" description="Alcohol dehydrogenase-like N-terminal" evidence="6">
    <location>
        <begin position="75"/>
        <end position="174"/>
    </location>
</feature>
<dbReference type="Gene3D" id="3.40.50.720">
    <property type="entry name" value="NAD(P)-binding Rossmann-like Domain"/>
    <property type="match status" value="1"/>
</dbReference>
<keyword evidence="3" id="KW-0862">Zinc</keyword>
<dbReference type="STRING" id="105231.A0A1Y1HWH7"/>
<evidence type="ECO:0000259" key="6">
    <source>
        <dbReference type="Pfam" id="PF08240"/>
    </source>
</evidence>
<keyword evidence="4" id="KW-0560">Oxidoreductase</keyword>
<dbReference type="EMBL" id="DF236997">
    <property type="protein sequence ID" value="GAQ80198.1"/>
    <property type="molecule type" value="Genomic_DNA"/>
</dbReference>
<evidence type="ECO:0000313" key="7">
    <source>
        <dbReference type="EMBL" id="GAQ80198.1"/>
    </source>
</evidence>
<dbReference type="GO" id="GO:0008270">
    <property type="term" value="F:zinc ion binding"/>
    <property type="evidence" value="ECO:0007669"/>
    <property type="project" value="InterPro"/>
</dbReference>